<evidence type="ECO:0000313" key="4">
    <source>
        <dbReference type="Proteomes" id="UP000564033"/>
    </source>
</evidence>
<feature type="region of interest" description="Disordered" evidence="1">
    <location>
        <begin position="1"/>
        <end position="31"/>
    </location>
</feature>
<feature type="compositionally biased region" description="Polar residues" evidence="1">
    <location>
        <begin position="1"/>
        <end position="14"/>
    </location>
</feature>
<protein>
    <recommendedName>
        <fullName evidence="2">Rubredoxin-like domain-containing protein</fullName>
    </recommendedName>
</protein>
<organism evidence="3 4">
    <name type="scientific">Candidatus Dojkabacteria bacterium</name>
    <dbReference type="NCBI Taxonomy" id="2099670"/>
    <lineage>
        <taxon>Bacteria</taxon>
        <taxon>Candidatus Dojkabacteria</taxon>
    </lineage>
</organism>
<evidence type="ECO:0000256" key="1">
    <source>
        <dbReference type="SAM" id="MobiDB-lite"/>
    </source>
</evidence>
<dbReference type="InterPro" id="IPR024934">
    <property type="entry name" value="Rubredoxin-like_dom"/>
</dbReference>
<dbReference type="Proteomes" id="UP000564033">
    <property type="component" value="Unassembled WGS sequence"/>
</dbReference>
<accession>A0A847VD75</accession>
<name>A0A847VD75_9BACT</name>
<feature type="domain" description="Rubredoxin-like" evidence="2">
    <location>
        <begin position="43"/>
        <end position="78"/>
    </location>
</feature>
<dbReference type="EMBL" id="JAAZIL010000032">
    <property type="protein sequence ID" value="NLZ24355.1"/>
    <property type="molecule type" value="Genomic_DNA"/>
</dbReference>
<dbReference type="SUPFAM" id="SSF57802">
    <property type="entry name" value="Rubredoxin-like"/>
    <property type="match status" value="1"/>
</dbReference>
<dbReference type="GO" id="GO:0005506">
    <property type="term" value="F:iron ion binding"/>
    <property type="evidence" value="ECO:0007669"/>
    <property type="project" value="InterPro"/>
</dbReference>
<dbReference type="AlphaFoldDB" id="A0A847VD75"/>
<proteinExistence type="predicted"/>
<gene>
    <name evidence="3" type="ORF">GX888_01205</name>
</gene>
<sequence length="79" mass="9128">MENTSKINSNQSNVPDPINHVNPEPVKSYIEDPHNPEDLDIKWLRWKCLKCGYLYEGVKELKKCPNCGNDDVDYFGDTD</sequence>
<reference evidence="3 4" key="1">
    <citation type="journal article" date="2020" name="Biotechnol. Biofuels">
        <title>New insights from the biogas microbiome by comprehensive genome-resolved metagenomics of nearly 1600 species originating from multiple anaerobic digesters.</title>
        <authorList>
            <person name="Campanaro S."/>
            <person name="Treu L."/>
            <person name="Rodriguez-R L.M."/>
            <person name="Kovalovszki A."/>
            <person name="Ziels R.M."/>
            <person name="Maus I."/>
            <person name="Zhu X."/>
            <person name="Kougias P.G."/>
            <person name="Basile A."/>
            <person name="Luo G."/>
            <person name="Schluter A."/>
            <person name="Konstantinidis K.T."/>
            <person name="Angelidaki I."/>
        </authorList>
    </citation>
    <scope>NUCLEOTIDE SEQUENCE [LARGE SCALE GENOMIC DNA]</scope>
    <source>
        <strain evidence="3">AS19jrsBPTG_9</strain>
    </source>
</reference>
<dbReference type="Gene3D" id="2.20.28.10">
    <property type="match status" value="1"/>
</dbReference>
<evidence type="ECO:0000313" key="3">
    <source>
        <dbReference type="EMBL" id="NLZ24355.1"/>
    </source>
</evidence>
<comment type="caution">
    <text evidence="3">The sequence shown here is derived from an EMBL/GenBank/DDBJ whole genome shotgun (WGS) entry which is preliminary data.</text>
</comment>
<evidence type="ECO:0000259" key="2">
    <source>
        <dbReference type="PROSITE" id="PS50903"/>
    </source>
</evidence>
<dbReference type="InterPro" id="IPR048574">
    <property type="entry name" value="RUBY_RBDX"/>
</dbReference>
<dbReference type="Pfam" id="PF21349">
    <property type="entry name" value="RUBY_RBDX"/>
    <property type="match status" value="1"/>
</dbReference>
<dbReference type="PROSITE" id="PS50903">
    <property type="entry name" value="RUBREDOXIN_LIKE"/>
    <property type="match status" value="1"/>
</dbReference>